<reference evidence="3" key="2">
    <citation type="submission" date="2014-05" db="EMBL/GenBank/DDBJ databases">
        <title>The genome and life-stage specific transcriptomes of Globodera pallida elucidate key aspects of plant parasitism by a cyst nematode.</title>
        <authorList>
            <person name="Cotton J.A."/>
            <person name="Lilley C.J."/>
            <person name="Jones L.M."/>
            <person name="Kikuchi T."/>
            <person name="Reid A.J."/>
            <person name="Thorpe P."/>
            <person name="Tsai I.J."/>
            <person name="Beasley H."/>
            <person name="Blok V."/>
            <person name="Cock P.J.A."/>
            <person name="Van den Akker S.E."/>
            <person name="Holroyd N."/>
            <person name="Hunt M."/>
            <person name="Mantelin S."/>
            <person name="Naghra H."/>
            <person name="Pain A."/>
            <person name="Palomares-Rius J.E."/>
            <person name="Zarowiecki M."/>
            <person name="Berriman M."/>
            <person name="Jones J.T."/>
            <person name="Urwin P.E."/>
        </authorList>
    </citation>
    <scope>NUCLEOTIDE SEQUENCE [LARGE SCALE GENOMIC DNA]</scope>
    <source>
        <strain evidence="3">Lindley</strain>
    </source>
</reference>
<dbReference type="AlphaFoldDB" id="A0A183CGN8"/>
<evidence type="ECO:0000313" key="4">
    <source>
        <dbReference type="WBParaSite" id="GPLIN_001204300"/>
    </source>
</evidence>
<organism evidence="3 4">
    <name type="scientific">Globodera pallida</name>
    <name type="common">Potato cyst nematode worm</name>
    <name type="synonym">Heterodera pallida</name>
    <dbReference type="NCBI Taxonomy" id="36090"/>
    <lineage>
        <taxon>Eukaryota</taxon>
        <taxon>Metazoa</taxon>
        <taxon>Ecdysozoa</taxon>
        <taxon>Nematoda</taxon>
        <taxon>Chromadorea</taxon>
        <taxon>Rhabditida</taxon>
        <taxon>Tylenchina</taxon>
        <taxon>Tylenchomorpha</taxon>
        <taxon>Tylenchoidea</taxon>
        <taxon>Heteroderidae</taxon>
        <taxon>Heteroderinae</taxon>
        <taxon>Globodera</taxon>
    </lineage>
</organism>
<evidence type="ECO:0000256" key="1">
    <source>
        <dbReference type="SAM" id="MobiDB-lite"/>
    </source>
</evidence>
<evidence type="ECO:0000313" key="3">
    <source>
        <dbReference type="Proteomes" id="UP000050741"/>
    </source>
</evidence>
<reference evidence="3" key="1">
    <citation type="submission" date="2013-12" db="EMBL/GenBank/DDBJ databases">
        <authorList>
            <person name="Aslett M."/>
        </authorList>
    </citation>
    <scope>NUCLEOTIDE SEQUENCE [LARGE SCALE GENOMIC DNA]</scope>
    <source>
        <strain evidence="3">Lindley</strain>
    </source>
</reference>
<evidence type="ECO:0000256" key="2">
    <source>
        <dbReference type="SAM" id="SignalP"/>
    </source>
</evidence>
<name>A0A183CGN8_GLOPA</name>
<accession>A0A183CGN8</accession>
<sequence length="191" mass="21945">MGNILLFMILATNVLRSGSTDANRSVLQNLFRSTEKDSKSTHLKHPIRNESSRGRSPQELGALRKQLLSILNQIERDLHLRGNGNVWLRHGGHGQAVDREYQMNELQHFRDNILAAPTIKSLKKIKAKLPTLEVLSEDEKIDAIALKSEWVNVLEDAQMELVRVDKCRKVMKKFDEIQIVNEIVKIAKWFE</sequence>
<proteinExistence type="predicted"/>
<keyword evidence="3" id="KW-1185">Reference proteome</keyword>
<keyword evidence="2" id="KW-0732">Signal</keyword>
<feature type="signal peptide" evidence="2">
    <location>
        <begin position="1"/>
        <end position="22"/>
    </location>
</feature>
<reference evidence="4" key="3">
    <citation type="submission" date="2016-06" db="UniProtKB">
        <authorList>
            <consortium name="WormBaseParasite"/>
        </authorList>
    </citation>
    <scope>IDENTIFICATION</scope>
</reference>
<feature type="region of interest" description="Disordered" evidence="1">
    <location>
        <begin position="33"/>
        <end position="58"/>
    </location>
</feature>
<feature type="chain" id="PRO_5008147569" evidence="2">
    <location>
        <begin position="23"/>
        <end position="191"/>
    </location>
</feature>
<dbReference type="WBParaSite" id="GPLIN_001204300">
    <property type="protein sequence ID" value="GPLIN_001204300"/>
    <property type="gene ID" value="GPLIN_001204300"/>
</dbReference>
<dbReference type="Proteomes" id="UP000050741">
    <property type="component" value="Unassembled WGS sequence"/>
</dbReference>
<protein>
    <submittedName>
        <fullName evidence="4">Secreted RxLR effector peptide protein</fullName>
    </submittedName>
</protein>